<dbReference type="InterPro" id="IPR001460">
    <property type="entry name" value="PCN-bd_Tpept"/>
</dbReference>
<dbReference type="Proteomes" id="UP000030408">
    <property type="component" value="Unassembled WGS sequence"/>
</dbReference>
<dbReference type="GO" id="GO:0071555">
    <property type="term" value="P:cell wall organization"/>
    <property type="evidence" value="ECO:0007669"/>
    <property type="project" value="TreeGrafter"/>
</dbReference>
<evidence type="ECO:0000313" key="8">
    <source>
        <dbReference type="Proteomes" id="UP000030408"/>
    </source>
</evidence>
<proteinExistence type="inferred from homology"/>
<dbReference type="SUPFAM" id="SSF56519">
    <property type="entry name" value="Penicillin binding protein dimerisation domain"/>
    <property type="match status" value="1"/>
</dbReference>
<comment type="similarity">
    <text evidence="2">Belongs to the transpeptidase family.</text>
</comment>
<dbReference type="OrthoDB" id="9804124at2"/>
<dbReference type="NCBIfam" id="TIGR02214">
    <property type="entry name" value="spoVD_pbp"/>
    <property type="match status" value="1"/>
</dbReference>
<dbReference type="InterPro" id="IPR036138">
    <property type="entry name" value="PBP_dimer_sf"/>
</dbReference>
<dbReference type="GO" id="GO:0005886">
    <property type="term" value="C:plasma membrane"/>
    <property type="evidence" value="ECO:0007669"/>
    <property type="project" value="TreeGrafter"/>
</dbReference>
<feature type="transmembrane region" description="Helical" evidence="4">
    <location>
        <begin position="12"/>
        <end position="32"/>
    </location>
</feature>
<dbReference type="SUPFAM" id="SSF54184">
    <property type="entry name" value="Penicillin-binding protein 2x (pbp-2x), c-terminal domain"/>
    <property type="match status" value="1"/>
</dbReference>
<keyword evidence="4" id="KW-1133">Transmembrane helix</keyword>
<dbReference type="InterPro" id="IPR011927">
    <property type="entry name" value="SpoVD_pbp"/>
</dbReference>
<protein>
    <submittedName>
        <fullName evidence="7">Stage V sporulation protein D</fullName>
    </submittedName>
</protein>
<reference evidence="7 8" key="1">
    <citation type="submission" date="2014-02" db="EMBL/GenBank/DDBJ databases">
        <title>Draft genome sequence of Lysinibacillus sinduriensis JCM 15800.</title>
        <authorList>
            <person name="Zhang F."/>
            <person name="Wang G."/>
            <person name="Zhang L."/>
        </authorList>
    </citation>
    <scope>NUCLEOTIDE SEQUENCE [LARGE SCALE GENOMIC DNA]</scope>
    <source>
        <strain evidence="7 8">JCM 15800</strain>
    </source>
</reference>
<dbReference type="InterPro" id="IPR050515">
    <property type="entry name" value="Beta-lactam/transpept"/>
</dbReference>
<accession>A0A0A3HU61</accession>
<dbReference type="Gene3D" id="3.40.710.10">
    <property type="entry name" value="DD-peptidase/beta-lactamase superfamily"/>
    <property type="match status" value="1"/>
</dbReference>
<dbReference type="EMBL" id="JPVO01000055">
    <property type="protein sequence ID" value="KGR73803.1"/>
    <property type="molecule type" value="Genomic_DNA"/>
</dbReference>
<feature type="domain" description="Penicillin-binding protein dimerisation" evidence="6">
    <location>
        <begin position="57"/>
        <end position="202"/>
    </location>
</feature>
<gene>
    <name evidence="7" type="ORF">CD33_17465</name>
</gene>
<evidence type="ECO:0000313" key="7">
    <source>
        <dbReference type="EMBL" id="KGR73803.1"/>
    </source>
</evidence>
<dbReference type="RefSeq" id="WP_036202747.1">
    <property type="nucleotide sequence ID" value="NZ_AVCY01000001.1"/>
</dbReference>
<feature type="domain" description="Penicillin-binding protein transpeptidase" evidence="5">
    <location>
        <begin position="247"/>
        <end position="557"/>
    </location>
</feature>
<organism evidence="7 8">
    <name type="scientific">Ureibacillus sinduriensis BLB-1 = JCM 15800</name>
    <dbReference type="NCBI Taxonomy" id="1384057"/>
    <lineage>
        <taxon>Bacteria</taxon>
        <taxon>Bacillati</taxon>
        <taxon>Bacillota</taxon>
        <taxon>Bacilli</taxon>
        <taxon>Bacillales</taxon>
        <taxon>Caryophanaceae</taxon>
        <taxon>Ureibacillus</taxon>
    </lineage>
</organism>
<evidence type="ECO:0000259" key="5">
    <source>
        <dbReference type="Pfam" id="PF00905"/>
    </source>
</evidence>
<evidence type="ECO:0000256" key="2">
    <source>
        <dbReference type="ARBA" id="ARBA00007171"/>
    </source>
</evidence>
<dbReference type="GO" id="GO:0008658">
    <property type="term" value="F:penicillin binding"/>
    <property type="evidence" value="ECO:0007669"/>
    <property type="project" value="InterPro"/>
</dbReference>
<comment type="subcellular location">
    <subcellularLocation>
        <location evidence="1">Membrane</location>
    </subcellularLocation>
</comment>
<evidence type="ECO:0000259" key="6">
    <source>
        <dbReference type="Pfam" id="PF03717"/>
    </source>
</evidence>
<dbReference type="STRING" id="1384057.CD33_17465"/>
<dbReference type="AlphaFoldDB" id="A0A0A3HU61"/>
<dbReference type="PANTHER" id="PTHR30627:SF1">
    <property type="entry name" value="PEPTIDOGLYCAN D,D-TRANSPEPTIDASE FTSI"/>
    <property type="match status" value="1"/>
</dbReference>
<comment type="caution">
    <text evidence="7">The sequence shown here is derived from an EMBL/GenBank/DDBJ whole genome shotgun (WGS) entry which is preliminary data.</text>
</comment>
<name>A0A0A3HU61_9BACL</name>
<sequence length="642" mass="71338">MKWISTISKKRLKLIVYGFILFGIAVVIRLFYVQVIQHDELTKLAKENWDREIPFASERGEIVDRNGETIVTNKLAPTLYFMPAQNDNIEEAAKQIASVLDLDADKLFEKMNKRTYLVKLAPEAKNITYEQAVEIQSLKIDGLYSGVDYVRHYPYGNLLSRFIGFTGYDTQGLAGIEYQYDKVLTSKEAAIRLFTDAQGNSLPHVDDEWREGDQGATVELTIDLEVQKVVERELSQAMEKYDADQALAIAMNVNTGEILGLSSYPTYDPANFDDVDQSIYNRNLPVWMTYEPGSTFKIITLSAALEENVVDLEKDTFFDKGYTIVEDTRLRCWKREGHGQETFMQVVENSCNPGFIELGQRVGSDKLLQYIKDFGFGEPTGSNIPGEASGILFSKENFGPVEHATTSFGQGIAVTPIQQVQAVAAAVNGGKLFTPYVVSKVVDPESGKVISETKPEMKRTVISEATSAKVRNALESVVANGSGRQAFRDGLRIGGKTGTAQKAVDGRYKDGEYIVSFIGFAPADKPEVVVYVAIDNPKSATVFGSTIAAPIVGQIIEDIAPTVGIEVNREGQMEKQYRWGDPITDRVPNLVGYSVDELAKLQYPFKMELHGEGTIIKSQLPEPDNILEQDGTIHLYLDEKNE</sequence>
<evidence type="ECO:0000256" key="1">
    <source>
        <dbReference type="ARBA" id="ARBA00004370"/>
    </source>
</evidence>
<keyword evidence="3 4" id="KW-0472">Membrane</keyword>
<dbReference type="PANTHER" id="PTHR30627">
    <property type="entry name" value="PEPTIDOGLYCAN D,D-TRANSPEPTIDASE"/>
    <property type="match status" value="1"/>
</dbReference>
<evidence type="ECO:0000256" key="3">
    <source>
        <dbReference type="ARBA" id="ARBA00023136"/>
    </source>
</evidence>
<keyword evidence="4" id="KW-0812">Transmembrane</keyword>
<evidence type="ECO:0000256" key="4">
    <source>
        <dbReference type="SAM" id="Phobius"/>
    </source>
</evidence>
<dbReference type="InterPro" id="IPR005311">
    <property type="entry name" value="PBP_dimer"/>
</dbReference>
<keyword evidence="8" id="KW-1185">Reference proteome</keyword>
<dbReference type="Gene3D" id="3.90.1310.10">
    <property type="entry name" value="Penicillin-binding protein 2a (Domain 2)"/>
    <property type="match status" value="1"/>
</dbReference>
<dbReference type="SUPFAM" id="SSF56601">
    <property type="entry name" value="beta-lactamase/transpeptidase-like"/>
    <property type="match status" value="1"/>
</dbReference>
<dbReference type="Pfam" id="PF00905">
    <property type="entry name" value="Transpeptidase"/>
    <property type="match status" value="1"/>
</dbReference>
<dbReference type="Pfam" id="PF03717">
    <property type="entry name" value="PBP_dimer"/>
    <property type="match status" value="1"/>
</dbReference>
<dbReference type="Gene3D" id="3.30.450.330">
    <property type="match status" value="1"/>
</dbReference>
<dbReference type="InterPro" id="IPR012338">
    <property type="entry name" value="Beta-lactam/transpept-like"/>
</dbReference>
<dbReference type="eggNOG" id="COG0768">
    <property type="taxonomic scope" value="Bacteria"/>
</dbReference>